<name>A0A5D2YSX9_GOSMU</name>
<gene>
    <name evidence="2" type="ORF">E1A91_A06G056300v1</name>
</gene>
<keyword evidence="3" id="KW-1185">Reference proteome</keyword>
<protein>
    <submittedName>
        <fullName evidence="2">Uncharacterized protein</fullName>
    </submittedName>
</protein>
<evidence type="ECO:0000313" key="2">
    <source>
        <dbReference type="EMBL" id="TYJ29223.1"/>
    </source>
</evidence>
<dbReference type="AlphaFoldDB" id="A0A5D2YSX9"/>
<proteinExistence type="predicted"/>
<evidence type="ECO:0000313" key="3">
    <source>
        <dbReference type="Proteomes" id="UP000323597"/>
    </source>
</evidence>
<sequence>MQTVPDPAIEGLRPYLKEFGTVLAAWLLKTRTYGVVGGARLRRKARESPRVSGVVIWSWAIWARFVLFGYWVTGLLRFRV</sequence>
<keyword evidence="1" id="KW-1133">Transmembrane helix</keyword>
<dbReference type="Proteomes" id="UP000323597">
    <property type="component" value="Chromosome A06"/>
</dbReference>
<feature type="transmembrane region" description="Helical" evidence="1">
    <location>
        <begin position="51"/>
        <end position="72"/>
    </location>
</feature>
<dbReference type="EMBL" id="CM017641">
    <property type="protein sequence ID" value="TYJ29223.1"/>
    <property type="molecule type" value="Genomic_DNA"/>
</dbReference>
<organism evidence="2 3">
    <name type="scientific">Gossypium mustelinum</name>
    <name type="common">Cotton</name>
    <name type="synonym">Gossypium caicoense</name>
    <dbReference type="NCBI Taxonomy" id="34275"/>
    <lineage>
        <taxon>Eukaryota</taxon>
        <taxon>Viridiplantae</taxon>
        <taxon>Streptophyta</taxon>
        <taxon>Embryophyta</taxon>
        <taxon>Tracheophyta</taxon>
        <taxon>Spermatophyta</taxon>
        <taxon>Magnoliopsida</taxon>
        <taxon>eudicotyledons</taxon>
        <taxon>Gunneridae</taxon>
        <taxon>Pentapetalae</taxon>
        <taxon>rosids</taxon>
        <taxon>malvids</taxon>
        <taxon>Malvales</taxon>
        <taxon>Malvaceae</taxon>
        <taxon>Malvoideae</taxon>
        <taxon>Gossypium</taxon>
    </lineage>
</organism>
<keyword evidence="1" id="KW-0812">Transmembrane</keyword>
<accession>A0A5D2YSX9</accession>
<reference evidence="2 3" key="1">
    <citation type="submission" date="2019-07" db="EMBL/GenBank/DDBJ databases">
        <title>WGS assembly of Gossypium mustelinum.</title>
        <authorList>
            <person name="Chen Z.J."/>
            <person name="Sreedasyam A."/>
            <person name="Ando A."/>
            <person name="Song Q."/>
            <person name="De L."/>
            <person name="Hulse-Kemp A."/>
            <person name="Ding M."/>
            <person name="Ye W."/>
            <person name="Kirkbride R."/>
            <person name="Jenkins J."/>
            <person name="Plott C."/>
            <person name="Lovell J."/>
            <person name="Lin Y.-M."/>
            <person name="Vaughn R."/>
            <person name="Liu B."/>
            <person name="Li W."/>
            <person name="Simpson S."/>
            <person name="Scheffler B."/>
            <person name="Saski C."/>
            <person name="Grover C."/>
            <person name="Hu G."/>
            <person name="Conover J."/>
            <person name="Carlson J."/>
            <person name="Shu S."/>
            <person name="Boston L."/>
            <person name="Williams M."/>
            <person name="Peterson D."/>
            <person name="Mcgee K."/>
            <person name="Jones D."/>
            <person name="Wendel J."/>
            <person name="Stelly D."/>
            <person name="Grimwood J."/>
            <person name="Schmutz J."/>
        </authorList>
    </citation>
    <scope>NUCLEOTIDE SEQUENCE [LARGE SCALE GENOMIC DNA]</scope>
    <source>
        <strain evidence="2">1408120.09</strain>
    </source>
</reference>
<keyword evidence="1" id="KW-0472">Membrane</keyword>
<evidence type="ECO:0000256" key="1">
    <source>
        <dbReference type="SAM" id="Phobius"/>
    </source>
</evidence>